<dbReference type="Gene3D" id="1.10.340.30">
    <property type="entry name" value="Hypothetical protein, domain 2"/>
    <property type="match status" value="1"/>
</dbReference>
<dbReference type="RefSeq" id="WP_182385182.1">
    <property type="nucleotide sequence ID" value="NZ_CP059833.1"/>
</dbReference>
<name>A0A7G5FCN2_9CORY</name>
<dbReference type="PANTHER" id="PTHR30037">
    <property type="entry name" value="DNA-3-METHYLADENINE GLYCOSYLASE 1"/>
    <property type="match status" value="1"/>
</dbReference>
<organism evidence="1 2">
    <name type="scientific">Corynebacterium hindlerae</name>
    <dbReference type="NCBI Taxonomy" id="699041"/>
    <lineage>
        <taxon>Bacteria</taxon>
        <taxon>Bacillati</taxon>
        <taxon>Actinomycetota</taxon>
        <taxon>Actinomycetes</taxon>
        <taxon>Mycobacteriales</taxon>
        <taxon>Corynebacteriaceae</taxon>
        <taxon>Corynebacterium</taxon>
    </lineage>
</organism>
<reference evidence="1 2" key="1">
    <citation type="submission" date="2020-07" db="EMBL/GenBank/DDBJ databases">
        <title>non toxigenic Corynebacterium sp. nov from a clinical source.</title>
        <authorList>
            <person name="Bernier A.-M."/>
            <person name="Bernard K."/>
        </authorList>
    </citation>
    <scope>NUCLEOTIDE SEQUENCE [LARGE SCALE GENOMIC DNA]</scope>
    <source>
        <strain evidence="2">NML 93-0612</strain>
    </source>
</reference>
<dbReference type="InterPro" id="IPR011257">
    <property type="entry name" value="DNA_glycosylase"/>
</dbReference>
<dbReference type="SUPFAM" id="SSF48150">
    <property type="entry name" value="DNA-glycosylase"/>
    <property type="match status" value="1"/>
</dbReference>
<accession>A0A7G5FCN2</accession>
<dbReference type="PANTHER" id="PTHR30037:SF4">
    <property type="entry name" value="DNA-3-METHYLADENINE GLYCOSYLASE I"/>
    <property type="match status" value="1"/>
</dbReference>
<proteinExistence type="predicted"/>
<dbReference type="AlphaFoldDB" id="A0A7G5FCN2"/>
<dbReference type="Proteomes" id="UP000515570">
    <property type="component" value="Chromosome"/>
</dbReference>
<evidence type="ECO:0000313" key="2">
    <source>
        <dbReference type="Proteomes" id="UP000515570"/>
    </source>
</evidence>
<protein>
    <submittedName>
        <fullName evidence="1">DNA-3-methyladenine glycosylase I</fullName>
    </submittedName>
</protein>
<evidence type="ECO:0000313" key="1">
    <source>
        <dbReference type="EMBL" id="QMV84373.1"/>
    </source>
</evidence>
<dbReference type="Pfam" id="PF03352">
    <property type="entry name" value="Adenine_glyco"/>
    <property type="match status" value="1"/>
</dbReference>
<dbReference type="InterPro" id="IPR052891">
    <property type="entry name" value="DNA-3mA_glycosylase"/>
</dbReference>
<dbReference type="GO" id="GO:0006284">
    <property type="term" value="P:base-excision repair"/>
    <property type="evidence" value="ECO:0007669"/>
    <property type="project" value="InterPro"/>
</dbReference>
<keyword evidence="2" id="KW-1185">Reference proteome</keyword>
<dbReference type="InterPro" id="IPR005019">
    <property type="entry name" value="Adenine_glyco"/>
</dbReference>
<sequence length="196" mass="21794">MNAEINEKGLVTCSDGRIRPRWATASDLMQDYYDYEWGKPLTTEDDAFERLVLEGFQAGLSWETVLKKRAAFREAFANFHVDTVADYNEADIERLLNNPAIIRNRKKICAAITNACCVQELRDDGGLLTFLSSFAPTEWNQPESLTTAQTTSAESIAMSTALKARGFKFVGPTTCFALMEATGMINNRVVGSSDLK</sequence>
<dbReference type="EMBL" id="CP059833">
    <property type="protein sequence ID" value="QMV84373.1"/>
    <property type="molecule type" value="Genomic_DNA"/>
</dbReference>
<gene>
    <name evidence="1" type="ORF">HW450_08315</name>
</gene>
<dbReference type="GO" id="GO:0008725">
    <property type="term" value="F:DNA-3-methyladenine glycosylase activity"/>
    <property type="evidence" value="ECO:0007669"/>
    <property type="project" value="InterPro"/>
</dbReference>